<feature type="domain" description="RNA polymerase sigma-70 region 2" evidence="7">
    <location>
        <begin position="41"/>
        <end position="109"/>
    </location>
</feature>
<dbReference type="RefSeq" id="WP_090792311.1">
    <property type="nucleotide sequence ID" value="NZ_BOND01000009.1"/>
</dbReference>
<evidence type="ECO:0000256" key="1">
    <source>
        <dbReference type="ARBA" id="ARBA00010641"/>
    </source>
</evidence>
<protein>
    <submittedName>
        <fullName evidence="10">RNA polymerase sigma factor, sigma-70 family</fullName>
    </submittedName>
</protein>
<dbReference type="NCBIfam" id="TIGR02937">
    <property type="entry name" value="sigma70-ECF"/>
    <property type="match status" value="1"/>
</dbReference>
<evidence type="ECO:0000313" key="10">
    <source>
        <dbReference type="EMBL" id="SDZ17035.1"/>
    </source>
</evidence>
<evidence type="ECO:0000256" key="2">
    <source>
        <dbReference type="ARBA" id="ARBA00023015"/>
    </source>
</evidence>
<dbReference type="GO" id="GO:0016987">
    <property type="term" value="F:sigma factor activity"/>
    <property type="evidence" value="ECO:0007669"/>
    <property type="project" value="UniProtKB-KW"/>
</dbReference>
<organism evidence="10 11">
    <name type="scientific">Asanoa ishikariensis</name>
    <dbReference type="NCBI Taxonomy" id="137265"/>
    <lineage>
        <taxon>Bacteria</taxon>
        <taxon>Bacillati</taxon>
        <taxon>Actinomycetota</taxon>
        <taxon>Actinomycetes</taxon>
        <taxon>Micromonosporales</taxon>
        <taxon>Micromonosporaceae</taxon>
        <taxon>Asanoa</taxon>
    </lineage>
</organism>
<dbReference type="InterPro" id="IPR013324">
    <property type="entry name" value="RNA_pol_sigma_r3/r4-like"/>
</dbReference>
<dbReference type="InterPro" id="IPR013249">
    <property type="entry name" value="RNA_pol_sigma70_r4_t2"/>
</dbReference>
<accession>A0A1H3QVI6</accession>
<dbReference type="InterPro" id="IPR007627">
    <property type="entry name" value="RNA_pol_sigma70_r2"/>
</dbReference>
<evidence type="ECO:0000256" key="3">
    <source>
        <dbReference type="ARBA" id="ARBA00023082"/>
    </source>
</evidence>
<dbReference type="InterPro" id="IPR039425">
    <property type="entry name" value="RNA_pol_sigma-70-like"/>
</dbReference>
<keyword evidence="5" id="KW-0804">Transcription</keyword>
<feature type="domain" description="Putative zinc-finger" evidence="9">
    <location>
        <begin position="205"/>
        <end position="239"/>
    </location>
</feature>
<dbReference type="InterPro" id="IPR036388">
    <property type="entry name" value="WH-like_DNA-bd_sf"/>
</dbReference>
<dbReference type="InterPro" id="IPR041916">
    <property type="entry name" value="Anti_sigma_zinc_sf"/>
</dbReference>
<dbReference type="STRING" id="137265.SAMN05421684_3198"/>
<evidence type="ECO:0000259" key="8">
    <source>
        <dbReference type="Pfam" id="PF08281"/>
    </source>
</evidence>
<evidence type="ECO:0000256" key="5">
    <source>
        <dbReference type="ARBA" id="ARBA00023163"/>
    </source>
</evidence>
<evidence type="ECO:0000313" key="11">
    <source>
        <dbReference type="Proteomes" id="UP000199632"/>
    </source>
</evidence>
<name>A0A1H3QVI6_9ACTN</name>
<evidence type="ECO:0000256" key="4">
    <source>
        <dbReference type="ARBA" id="ARBA00023125"/>
    </source>
</evidence>
<comment type="similarity">
    <text evidence="1">Belongs to the sigma-70 factor family. ECF subfamily.</text>
</comment>
<dbReference type="InterPro" id="IPR013325">
    <property type="entry name" value="RNA_pol_sigma_r2"/>
</dbReference>
<dbReference type="Gene3D" id="1.10.10.10">
    <property type="entry name" value="Winged helix-like DNA-binding domain superfamily/Winged helix DNA-binding domain"/>
    <property type="match status" value="1"/>
</dbReference>
<feature type="region of interest" description="Disordered" evidence="6">
    <location>
        <begin position="1"/>
        <end position="23"/>
    </location>
</feature>
<evidence type="ECO:0000259" key="7">
    <source>
        <dbReference type="Pfam" id="PF04542"/>
    </source>
</evidence>
<dbReference type="PANTHER" id="PTHR43133">
    <property type="entry name" value="RNA POLYMERASE ECF-TYPE SIGMA FACTO"/>
    <property type="match status" value="1"/>
</dbReference>
<dbReference type="SUPFAM" id="SSF88946">
    <property type="entry name" value="Sigma2 domain of RNA polymerase sigma factors"/>
    <property type="match status" value="1"/>
</dbReference>
<keyword evidence="3" id="KW-0731">Sigma factor</keyword>
<gene>
    <name evidence="10" type="ORF">SAMN05421684_3198</name>
</gene>
<dbReference type="Pfam" id="PF13490">
    <property type="entry name" value="zf-HC2"/>
    <property type="match status" value="1"/>
</dbReference>
<dbReference type="EMBL" id="FNQB01000002">
    <property type="protein sequence ID" value="SDZ17035.1"/>
    <property type="molecule type" value="Genomic_DNA"/>
</dbReference>
<dbReference type="AlphaFoldDB" id="A0A1H3QVI6"/>
<dbReference type="OrthoDB" id="4990598at2"/>
<sequence>MTSPTTTTDQRPEPADGDDEPSDADLVEAVRSGDTGAYGTLYVRHAGGARRLAGTLTRDRADADDLVAETFAKVLATLRAGRGPARAFRPYLYTTLKHLRYDRLRSEQRVEFTDDLSRYEAGVPFADPTVAQLDRLYAARAFARLPERWRAVLWHTAVQGESPAQVAGRLGLTPGGVAALAFRARERLRQIYLQEHVTPADAPACRQVAARLAGYLRGRLARRARSTVDGHLATCADCRAALDELADLPAAG</sequence>
<feature type="domain" description="RNA polymerase sigma factor 70 region 4 type 2" evidence="8">
    <location>
        <begin position="138"/>
        <end position="188"/>
    </location>
</feature>
<proteinExistence type="inferred from homology"/>
<evidence type="ECO:0000256" key="6">
    <source>
        <dbReference type="SAM" id="MobiDB-lite"/>
    </source>
</evidence>
<dbReference type="GO" id="GO:0006352">
    <property type="term" value="P:DNA-templated transcription initiation"/>
    <property type="evidence" value="ECO:0007669"/>
    <property type="project" value="InterPro"/>
</dbReference>
<dbReference type="InterPro" id="IPR014284">
    <property type="entry name" value="RNA_pol_sigma-70_dom"/>
</dbReference>
<dbReference type="PANTHER" id="PTHR43133:SF8">
    <property type="entry name" value="RNA POLYMERASE SIGMA FACTOR HI_1459-RELATED"/>
    <property type="match status" value="1"/>
</dbReference>
<evidence type="ECO:0000259" key="9">
    <source>
        <dbReference type="Pfam" id="PF13490"/>
    </source>
</evidence>
<dbReference type="SUPFAM" id="SSF88659">
    <property type="entry name" value="Sigma3 and sigma4 domains of RNA polymerase sigma factors"/>
    <property type="match status" value="1"/>
</dbReference>
<dbReference type="Proteomes" id="UP000199632">
    <property type="component" value="Unassembled WGS sequence"/>
</dbReference>
<dbReference type="Gene3D" id="1.10.10.1320">
    <property type="entry name" value="Anti-sigma factor, zinc-finger domain"/>
    <property type="match status" value="1"/>
</dbReference>
<dbReference type="GO" id="GO:0003677">
    <property type="term" value="F:DNA binding"/>
    <property type="evidence" value="ECO:0007669"/>
    <property type="project" value="UniProtKB-KW"/>
</dbReference>
<keyword evidence="4" id="KW-0238">DNA-binding</keyword>
<keyword evidence="2" id="KW-0805">Transcription regulation</keyword>
<dbReference type="Pfam" id="PF08281">
    <property type="entry name" value="Sigma70_r4_2"/>
    <property type="match status" value="1"/>
</dbReference>
<dbReference type="Gene3D" id="1.10.1740.10">
    <property type="match status" value="1"/>
</dbReference>
<dbReference type="Pfam" id="PF04542">
    <property type="entry name" value="Sigma70_r2"/>
    <property type="match status" value="1"/>
</dbReference>
<dbReference type="InterPro" id="IPR027383">
    <property type="entry name" value="Znf_put"/>
</dbReference>
<keyword evidence="11" id="KW-1185">Reference proteome</keyword>
<reference evidence="11" key="1">
    <citation type="submission" date="2016-10" db="EMBL/GenBank/DDBJ databases">
        <authorList>
            <person name="Varghese N."/>
            <person name="Submissions S."/>
        </authorList>
    </citation>
    <scope>NUCLEOTIDE SEQUENCE [LARGE SCALE GENOMIC DNA]</scope>
    <source>
        <strain evidence="11">DSM 44718</strain>
    </source>
</reference>